<gene>
    <name evidence="1" type="ORF">QFC24_004971</name>
</gene>
<accession>A0ACC2XC81</accession>
<proteinExistence type="predicted"/>
<dbReference type="Proteomes" id="UP001234202">
    <property type="component" value="Unassembled WGS sequence"/>
</dbReference>
<evidence type="ECO:0000313" key="1">
    <source>
        <dbReference type="EMBL" id="KAJ9120991.1"/>
    </source>
</evidence>
<comment type="caution">
    <text evidence="1">The sequence shown here is derived from an EMBL/GenBank/DDBJ whole genome shotgun (WGS) entry which is preliminary data.</text>
</comment>
<reference evidence="1" key="1">
    <citation type="submission" date="2023-04" db="EMBL/GenBank/DDBJ databases">
        <title>Draft Genome sequencing of Naganishia species isolated from polar environments using Oxford Nanopore Technology.</title>
        <authorList>
            <person name="Leo P."/>
            <person name="Venkateswaran K."/>
        </authorList>
    </citation>
    <scope>NUCLEOTIDE SEQUENCE</scope>
    <source>
        <strain evidence="1">DBVPG 5303</strain>
    </source>
</reference>
<keyword evidence="2" id="KW-1185">Reference proteome</keyword>
<dbReference type="EMBL" id="JASBWV010000019">
    <property type="protein sequence ID" value="KAJ9120991.1"/>
    <property type="molecule type" value="Genomic_DNA"/>
</dbReference>
<sequence length="296" mass="33150">MSRSCYTPWRTALRLRSRSTAYYSTCSRPNVSLSPDQQPPIAYHFLNTPIPYDIGLQLQEDIVDARTEWRSRRKAVAGTETTQDGQGDVVLLLEHTPTYTTGRRDLALTSADTHPEQAKILYSGAEFHQTKRGGQVTYHGLGQLVGYPILDLGSNGMSLASIGIQIRHRITSHGFAINVTIEPIPWFDLVTACGLNDVRATSLQGVLTGRRRSKRDEKPLEPVLAVDKVATDLMPFFGEKFNRRMVPLQRIVASENSEDTAHGIWLRVWNLIRGAETEARSRLGSVELPRRPKQGM</sequence>
<evidence type="ECO:0000313" key="2">
    <source>
        <dbReference type="Proteomes" id="UP001234202"/>
    </source>
</evidence>
<organism evidence="1 2">
    <name type="scientific">Naganishia onofrii</name>
    <dbReference type="NCBI Taxonomy" id="1851511"/>
    <lineage>
        <taxon>Eukaryota</taxon>
        <taxon>Fungi</taxon>
        <taxon>Dikarya</taxon>
        <taxon>Basidiomycota</taxon>
        <taxon>Agaricomycotina</taxon>
        <taxon>Tremellomycetes</taxon>
        <taxon>Filobasidiales</taxon>
        <taxon>Filobasidiaceae</taxon>
        <taxon>Naganishia</taxon>
    </lineage>
</organism>
<protein>
    <submittedName>
        <fullName evidence="1">Uncharacterized protein</fullName>
    </submittedName>
</protein>
<name>A0ACC2XC81_9TREE</name>